<organism evidence="1 2">
    <name type="scientific">Ensete ventricosum</name>
    <name type="common">Abyssinian banana</name>
    <name type="synonym">Musa ensete</name>
    <dbReference type="NCBI Taxonomy" id="4639"/>
    <lineage>
        <taxon>Eukaryota</taxon>
        <taxon>Viridiplantae</taxon>
        <taxon>Streptophyta</taxon>
        <taxon>Embryophyta</taxon>
        <taxon>Tracheophyta</taxon>
        <taxon>Spermatophyta</taxon>
        <taxon>Magnoliopsida</taxon>
        <taxon>Liliopsida</taxon>
        <taxon>Zingiberales</taxon>
        <taxon>Musaceae</taxon>
        <taxon>Ensete</taxon>
    </lineage>
</organism>
<sequence>MIVELEESDGLALIKPIQKAAITMLSPLPMVHHSKGTESLTETWGHILGAIKVIEEPEDQLLSVILLIKHG</sequence>
<proteinExistence type="predicted"/>
<keyword evidence="2" id="KW-1185">Reference proteome</keyword>
<dbReference type="EMBL" id="JAQQAF010000006">
    <property type="protein sequence ID" value="KAJ8478848.1"/>
    <property type="molecule type" value="Genomic_DNA"/>
</dbReference>
<dbReference type="AlphaFoldDB" id="A0AAV8QNS8"/>
<dbReference type="Proteomes" id="UP001222027">
    <property type="component" value="Unassembled WGS sequence"/>
</dbReference>
<protein>
    <submittedName>
        <fullName evidence="1">Uncharacterized protein</fullName>
    </submittedName>
</protein>
<evidence type="ECO:0000313" key="2">
    <source>
        <dbReference type="Proteomes" id="UP001222027"/>
    </source>
</evidence>
<evidence type="ECO:0000313" key="1">
    <source>
        <dbReference type="EMBL" id="KAJ8478848.1"/>
    </source>
</evidence>
<comment type="caution">
    <text evidence="1">The sequence shown here is derived from an EMBL/GenBank/DDBJ whole genome shotgun (WGS) entry which is preliminary data.</text>
</comment>
<name>A0AAV8QNS8_ENSVE</name>
<reference evidence="1 2" key="1">
    <citation type="submission" date="2022-12" db="EMBL/GenBank/DDBJ databases">
        <title>Chromosome-scale assembly of the Ensete ventricosum genome.</title>
        <authorList>
            <person name="Dussert Y."/>
            <person name="Stocks J."/>
            <person name="Wendawek A."/>
            <person name="Woldeyes F."/>
            <person name="Nichols R.A."/>
            <person name="Borrell J.S."/>
        </authorList>
    </citation>
    <scope>NUCLEOTIDE SEQUENCE [LARGE SCALE GENOMIC DNA]</scope>
    <source>
        <strain evidence="2">cv. Maze</strain>
        <tissue evidence="1">Seeds</tissue>
    </source>
</reference>
<gene>
    <name evidence="1" type="ORF">OPV22_022575</name>
</gene>
<accession>A0AAV8QNS8</accession>